<evidence type="ECO:0000256" key="9">
    <source>
        <dbReference type="ARBA" id="ARBA00022932"/>
    </source>
</evidence>
<evidence type="ECO:0000256" key="2">
    <source>
        <dbReference type="ARBA" id="ARBA00022679"/>
    </source>
</evidence>
<dbReference type="Pfam" id="PF13177">
    <property type="entry name" value="DNA_pol3_delta2"/>
    <property type="match status" value="1"/>
</dbReference>
<evidence type="ECO:0000256" key="6">
    <source>
        <dbReference type="ARBA" id="ARBA00022741"/>
    </source>
</evidence>
<feature type="compositionally biased region" description="Low complexity" evidence="12">
    <location>
        <begin position="537"/>
        <end position="551"/>
    </location>
</feature>
<dbReference type="InterPro" id="IPR022754">
    <property type="entry name" value="DNA_pol_III_gamma-3"/>
</dbReference>
<dbReference type="CDD" id="cd00009">
    <property type="entry name" value="AAA"/>
    <property type="match status" value="1"/>
</dbReference>
<gene>
    <name evidence="11 14" type="primary">dnaX</name>
    <name evidence="14" type="ORF">EB812_02990</name>
</gene>
<dbReference type="Pfam" id="PF12169">
    <property type="entry name" value="DNA_pol3_gamma3"/>
    <property type="match status" value="1"/>
</dbReference>
<evidence type="ECO:0000256" key="1">
    <source>
        <dbReference type="ARBA" id="ARBA00006360"/>
    </source>
</evidence>
<keyword evidence="8 11" id="KW-0067">ATP-binding</keyword>
<keyword evidence="2 11" id="KW-0808">Transferase</keyword>
<keyword evidence="4 11" id="KW-0235">DNA replication</keyword>
<keyword evidence="6 11" id="KW-0547">Nucleotide-binding</keyword>
<dbReference type="Proteomes" id="UP000292919">
    <property type="component" value="Unassembled WGS sequence"/>
</dbReference>
<feature type="domain" description="AAA+ ATPase" evidence="13">
    <location>
        <begin position="37"/>
        <end position="179"/>
    </location>
</feature>
<dbReference type="NCBIfam" id="NF004046">
    <property type="entry name" value="PRK05563.1"/>
    <property type="match status" value="1"/>
</dbReference>
<evidence type="ECO:0000313" key="14">
    <source>
        <dbReference type="EMBL" id="TBH81074.1"/>
    </source>
</evidence>
<dbReference type="SMART" id="SM00382">
    <property type="entry name" value="AAA"/>
    <property type="match status" value="1"/>
</dbReference>
<feature type="compositionally biased region" description="Low complexity" evidence="12">
    <location>
        <begin position="425"/>
        <end position="434"/>
    </location>
</feature>
<comment type="catalytic activity">
    <reaction evidence="10 11">
        <text>DNA(n) + a 2'-deoxyribonucleoside 5'-triphosphate = DNA(n+1) + diphosphate</text>
        <dbReference type="Rhea" id="RHEA:22508"/>
        <dbReference type="Rhea" id="RHEA-COMP:17339"/>
        <dbReference type="Rhea" id="RHEA-COMP:17340"/>
        <dbReference type="ChEBI" id="CHEBI:33019"/>
        <dbReference type="ChEBI" id="CHEBI:61560"/>
        <dbReference type="ChEBI" id="CHEBI:173112"/>
        <dbReference type="EC" id="2.7.7.7"/>
    </reaction>
</comment>
<dbReference type="GO" id="GO:0046872">
    <property type="term" value="F:metal ion binding"/>
    <property type="evidence" value="ECO:0007669"/>
    <property type="project" value="UniProtKB-KW"/>
</dbReference>
<evidence type="ECO:0000256" key="10">
    <source>
        <dbReference type="ARBA" id="ARBA00049244"/>
    </source>
</evidence>
<sequence>MKHLSLAARYRPQTFAQVAGQDTVKAVLSRAAAEGRPAPAYLLSGTRGVGKTTIARIFAKALNCEHGPAPEPCNQCEQCRKITQGAHVDVAEIDGASNNSVEDVRALRENIGYAPMEGRYKIFIVDEAHMLSRNAFNALLKTLEEPPENVVFIFATTEAHKFPITIVSRCQHFVFRHLSEDALAAHLSAVLHKENVPFEEGAVRCIARRAAGSVRDGMSLLDQTLALGEESLTVDTARRVLGLAGQEFFAELFAALRGQDCAAVAELCARLLQQGADIGFFVRELAGHLRNLFLLRQGGAAIAPSLRLPPDEAALWQELAPKFAPAHLHAAWQMTLDAQRGIVQSPEPAAALELLLLNLTLLPQLLPLERAMPCGPAGAGGAGQNSGKPGADRNTAGPQAPDQAMASQAGDHAMASQAGDQDGTAPPAAEAIAPTRGNTPRGIPQTGGHAAGPYGSTDRNGLRPTPSVEATPGFVPGPAGEENPRPRSRQSPAGPAEDGEAADGADPDAGAAHRSTDAVADGPQAAPERPALPTPPDAAQQAGATPAADSAVTPRDWTAFCDFCAESRTDAEGAPPLHLLRGLDVHWREGLLELRPRTASQAEQLERRRRGLEEALAAYGLPHDEARVVAPAPRRPEAELIAAFSAKPELRHCLEVLNARVGACKPLDTNGR</sequence>
<evidence type="ECO:0000256" key="11">
    <source>
        <dbReference type="RuleBase" id="RU364063"/>
    </source>
</evidence>
<evidence type="ECO:0000256" key="4">
    <source>
        <dbReference type="ARBA" id="ARBA00022705"/>
    </source>
</evidence>
<dbReference type="PANTHER" id="PTHR11669:SF0">
    <property type="entry name" value="PROTEIN STICHEL-LIKE 2"/>
    <property type="match status" value="1"/>
</dbReference>
<dbReference type="FunFam" id="3.40.50.300:FF:000014">
    <property type="entry name" value="DNA polymerase III subunit gamma/tau"/>
    <property type="match status" value="1"/>
</dbReference>
<evidence type="ECO:0000313" key="15">
    <source>
        <dbReference type="Proteomes" id="UP000292919"/>
    </source>
</evidence>
<name>A0A6H3FD11_9BACT</name>
<dbReference type="GO" id="GO:0009360">
    <property type="term" value="C:DNA polymerase III complex"/>
    <property type="evidence" value="ECO:0007669"/>
    <property type="project" value="InterPro"/>
</dbReference>
<feature type="compositionally biased region" description="Acidic residues" evidence="12">
    <location>
        <begin position="497"/>
        <end position="506"/>
    </location>
</feature>
<dbReference type="Pfam" id="PF22608">
    <property type="entry name" value="DNAX_ATPase_lid"/>
    <property type="match status" value="1"/>
</dbReference>
<comment type="caution">
    <text evidence="14">The sequence shown here is derived from an EMBL/GenBank/DDBJ whole genome shotgun (WGS) entry which is preliminary data.</text>
</comment>
<keyword evidence="15" id="KW-1185">Reference proteome</keyword>
<keyword evidence="3 11" id="KW-0548">Nucleotidyltransferase</keyword>
<keyword evidence="5" id="KW-0479">Metal-binding</keyword>
<feature type="region of interest" description="Disordered" evidence="12">
    <location>
        <begin position="377"/>
        <end position="552"/>
    </location>
</feature>
<dbReference type="InterPro" id="IPR008921">
    <property type="entry name" value="DNA_pol3_clamp-load_cplx_C"/>
</dbReference>
<evidence type="ECO:0000256" key="7">
    <source>
        <dbReference type="ARBA" id="ARBA00022833"/>
    </source>
</evidence>
<dbReference type="EC" id="2.7.7.7" evidence="11"/>
<comment type="similarity">
    <text evidence="1 11">Belongs to the DnaX/STICHEL family.</text>
</comment>
<dbReference type="CDD" id="cd18137">
    <property type="entry name" value="HLD_clamp_pol_III_gamma_tau"/>
    <property type="match status" value="1"/>
</dbReference>
<dbReference type="Gene3D" id="3.40.50.300">
    <property type="entry name" value="P-loop containing nucleotide triphosphate hydrolases"/>
    <property type="match status" value="1"/>
</dbReference>
<keyword evidence="9 11" id="KW-0239">DNA-directed DNA polymerase</keyword>
<evidence type="ECO:0000256" key="12">
    <source>
        <dbReference type="SAM" id="MobiDB-lite"/>
    </source>
</evidence>
<dbReference type="InterPro" id="IPR003593">
    <property type="entry name" value="AAA+_ATPase"/>
</dbReference>
<dbReference type="Gene3D" id="1.10.8.60">
    <property type="match status" value="1"/>
</dbReference>
<dbReference type="InterPro" id="IPR050238">
    <property type="entry name" value="DNA_Rep/Repair_Clamp_Loader"/>
</dbReference>
<dbReference type="Gene3D" id="1.20.272.10">
    <property type="match status" value="1"/>
</dbReference>
<dbReference type="SUPFAM" id="SSF48019">
    <property type="entry name" value="post-AAA+ oligomerization domain-like"/>
    <property type="match status" value="1"/>
</dbReference>
<comment type="function">
    <text evidence="11">DNA polymerase III is a complex, multichain enzyme responsible for most of the replicative synthesis in bacteria. This DNA polymerase also exhibits 3' to 5' exonuclease activity.</text>
</comment>
<evidence type="ECO:0000259" key="13">
    <source>
        <dbReference type="SMART" id="SM00382"/>
    </source>
</evidence>
<dbReference type="FunFam" id="1.10.8.60:FF:000013">
    <property type="entry name" value="DNA polymerase III subunit gamma/tau"/>
    <property type="match status" value="1"/>
</dbReference>
<evidence type="ECO:0000256" key="8">
    <source>
        <dbReference type="ARBA" id="ARBA00022840"/>
    </source>
</evidence>
<organism evidence="14 15">
    <name type="scientific">Desulfovibrio legallii</name>
    <dbReference type="NCBI Taxonomy" id="571438"/>
    <lineage>
        <taxon>Bacteria</taxon>
        <taxon>Pseudomonadati</taxon>
        <taxon>Thermodesulfobacteriota</taxon>
        <taxon>Desulfovibrionia</taxon>
        <taxon>Desulfovibrionales</taxon>
        <taxon>Desulfovibrionaceae</taxon>
        <taxon>Desulfovibrio</taxon>
    </lineage>
</organism>
<dbReference type="AlphaFoldDB" id="A0A6H3FD11"/>
<dbReference type="InterPro" id="IPR012763">
    <property type="entry name" value="DNA_pol_III_sug/sutau_N"/>
</dbReference>
<dbReference type="GO" id="GO:0006261">
    <property type="term" value="P:DNA-templated DNA replication"/>
    <property type="evidence" value="ECO:0007669"/>
    <property type="project" value="TreeGrafter"/>
</dbReference>
<accession>A0A6H3FD11</accession>
<comment type="subunit">
    <text evidence="11">DNA polymerase III contains a core (composed of alpha, epsilon and theta chains) that associates with a tau subunit. This core dimerizes to form the POLIII' complex. PolIII' associates with the gamma complex (composed of gamma, delta, delta', psi and chi chains) and with the beta chain to form the complete DNA polymerase III complex.</text>
</comment>
<protein>
    <recommendedName>
        <fullName evidence="11">DNA polymerase III subunit gamma/tau</fullName>
        <ecNumber evidence="11">2.7.7.7</ecNumber>
    </recommendedName>
</protein>
<dbReference type="InterPro" id="IPR027417">
    <property type="entry name" value="P-loop_NTPase"/>
</dbReference>
<evidence type="ECO:0000256" key="3">
    <source>
        <dbReference type="ARBA" id="ARBA00022695"/>
    </source>
</evidence>
<keyword evidence="7" id="KW-0862">Zinc</keyword>
<dbReference type="PANTHER" id="PTHR11669">
    <property type="entry name" value="REPLICATION FACTOR C / DNA POLYMERASE III GAMMA-TAU SUBUNIT"/>
    <property type="match status" value="1"/>
</dbReference>
<evidence type="ECO:0000256" key="5">
    <source>
        <dbReference type="ARBA" id="ARBA00022723"/>
    </source>
</evidence>
<reference evidence="14 15" key="1">
    <citation type="submission" date="2018-12" db="EMBL/GenBank/DDBJ databases">
        <title>First genome draft of Desulfovibrio legallis sp. nov.</title>
        <authorList>
            <person name="Ben Dhia O."/>
            <person name="Najjari A."/>
            <person name="Ferjani R."/>
            <person name="Fhoula I."/>
            <person name="Fardeau M.-L."/>
            <person name="Boudabbous A."/>
            <person name="Ouzari H.I."/>
        </authorList>
    </citation>
    <scope>NUCLEOTIDE SEQUENCE [LARGE SCALE GENOMIC DNA]</scope>
    <source>
        <strain evidence="14 15">H1T</strain>
    </source>
</reference>
<dbReference type="GO" id="GO:0003887">
    <property type="term" value="F:DNA-directed DNA polymerase activity"/>
    <property type="evidence" value="ECO:0007669"/>
    <property type="project" value="UniProtKB-KW"/>
</dbReference>
<proteinExistence type="inferred from homology"/>
<dbReference type="RefSeq" id="WP_130957810.1">
    <property type="nucleotide sequence ID" value="NZ_JBHSHA010000020.1"/>
</dbReference>
<dbReference type="EMBL" id="SIXC01000003">
    <property type="protein sequence ID" value="TBH81074.1"/>
    <property type="molecule type" value="Genomic_DNA"/>
</dbReference>
<dbReference type="SUPFAM" id="SSF52540">
    <property type="entry name" value="P-loop containing nucleoside triphosphate hydrolases"/>
    <property type="match status" value="1"/>
</dbReference>
<dbReference type="NCBIfam" id="TIGR02397">
    <property type="entry name" value="dnaX_nterm"/>
    <property type="match status" value="1"/>
</dbReference>
<dbReference type="GO" id="GO:0005524">
    <property type="term" value="F:ATP binding"/>
    <property type="evidence" value="ECO:0007669"/>
    <property type="project" value="UniProtKB-KW"/>
</dbReference>
<dbReference type="GO" id="GO:0003677">
    <property type="term" value="F:DNA binding"/>
    <property type="evidence" value="ECO:0007669"/>
    <property type="project" value="InterPro"/>
</dbReference>
<dbReference type="InterPro" id="IPR045085">
    <property type="entry name" value="HLD_clamp_pol_III_gamma_tau"/>
</dbReference>